<feature type="transmembrane region" description="Helical" evidence="2">
    <location>
        <begin position="61"/>
        <end position="81"/>
    </location>
</feature>
<accession>A0A1V9Z8A9</accession>
<gene>
    <name evidence="3" type="ORF">ACHHYP_01631</name>
</gene>
<evidence type="ECO:0000256" key="2">
    <source>
        <dbReference type="SAM" id="Phobius"/>
    </source>
</evidence>
<keyword evidence="2" id="KW-0472">Membrane</keyword>
<feature type="compositionally biased region" description="Basic residues" evidence="1">
    <location>
        <begin position="232"/>
        <end position="241"/>
    </location>
</feature>
<evidence type="ECO:0008006" key="5">
    <source>
        <dbReference type="Google" id="ProtNLM"/>
    </source>
</evidence>
<protein>
    <recommendedName>
        <fullName evidence="5">Transmembrane protein</fullName>
    </recommendedName>
</protein>
<keyword evidence="2" id="KW-1133">Transmembrane helix</keyword>
<feature type="transmembrane region" description="Helical" evidence="2">
    <location>
        <begin position="93"/>
        <end position="120"/>
    </location>
</feature>
<evidence type="ECO:0000256" key="1">
    <source>
        <dbReference type="SAM" id="MobiDB-lite"/>
    </source>
</evidence>
<dbReference type="Proteomes" id="UP000243579">
    <property type="component" value="Unassembled WGS sequence"/>
</dbReference>
<feature type="compositionally biased region" description="Basic and acidic residues" evidence="1">
    <location>
        <begin position="221"/>
        <end position="231"/>
    </location>
</feature>
<feature type="transmembrane region" description="Helical" evidence="2">
    <location>
        <begin position="141"/>
        <end position="158"/>
    </location>
</feature>
<evidence type="ECO:0000313" key="4">
    <source>
        <dbReference type="Proteomes" id="UP000243579"/>
    </source>
</evidence>
<feature type="transmembrane region" description="Helical" evidence="2">
    <location>
        <begin position="164"/>
        <end position="197"/>
    </location>
</feature>
<keyword evidence="4" id="KW-1185">Reference proteome</keyword>
<dbReference type="EMBL" id="JNBR01000373">
    <property type="protein sequence ID" value="OQR94191.1"/>
    <property type="molecule type" value="Genomic_DNA"/>
</dbReference>
<keyword evidence="2" id="KW-0812">Transmembrane</keyword>
<comment type="caution">
    <text evidence="3">The sequence shown here is derived from an EMBL/GenBank/DDBJ whole genome shotgun (WGS) entry which is preliminary data.</text>
</comment>
<sequence>MDVFQQQVLVNLEHYVRTANATAAHVFTLKTAAPEELPERYALLATLLIVGLVLGTRGYQYVRVVIATLMALLALAARPVALLGTADALAPEALAFIGVVAAVFAVRPTWSLRLVYGLVVGRTLDRMLPAGAFPEGFPKELLAFGGAGVLAATVLEFQDSTVRLLVIALSSFAGAVLVVSVSTVVVGPVSFVAYAMIAIWFYRTQRDAVAEPKTGQEPPAADDKKPTAEKTKSKKPKAKKE</sequence>
<feature type="region of interest" description="Disordered" evidence="1">
    <location>
        <begin position="211"/>
        <end position="241"/>
    </location>
</feature>
<proteinExistence type="predicted"/>
<organism evidence="3 4">
    <name type="scientific">Achlya hypogyna</name>
    <name type="common">Oomycete</name>
    <name type="synonym">Protoachlya hypogyna</name>
    <dbReference type="NCBI Taxonomy" id="1202772"/>
    <lineage>
        <taxon>Eukaryota</taxon>
        <taxon>Sar</taxon>
        <taxon>Stramenopiles</taxon>
        <taxon>Oomycota</taxon>
        <taxon>Saprolegniomycetes</taxon>
        <taxon>Saprolegniales</taxon>
        <taxon>Achlyaceae</taxon>
        <taxon>Achlya</taxon>
    </lineage>
</organism>
<reference evidence="3 4" key="1">
    <citation type="journal article" date="2014" name="Genome Biol. Evol.">
        <title>The secreted proteins of Achlya hypogyna and Thraustotheca clavata identify the ancestral oomycete secretome and reveal gene acquisitions by horizontal gene transfer.</title>
        <authorList>
            <person name="Misner I."/>
            <person name="Blouin N."/>
            <person name="Leonard G."/>
            <person name="Richards T.A."/>
            <person name="Lane C.E."/>
        </authorList>
    </citation>
    <scope>NUCLEOTIDE SEQUENCE [LARGE SCALE GENOMIC DNA]</scope>
    <source>
        <strain evidence="3 4">ATCC 48635</strain>
    </source>
</reference>
<name>A0A1V9Z8A9_ACHHY</name>
<feature type="transmembrane region" description="Helical" evidence="2">
    <location>
        <begin position="37"/>
        <end position="54"/>
    </location>
</feature>
<evidence type="ECO:0000313" key="3">
    <source>
        <dbReference type="EMBL" id="OQR94191.1"/>
    </source>
</evidence>
<dbReference type="OrthoDB" id="76113at2759"/>
<dbReference type="AlphaFoldDB" id="A0A1V9Z8A9"/>